<dbReference type="OrthoDB" id="9778516at2"/>
<keyword evidence="3" id="KW-1185">Reference proteome</keyword>
<dbReference type="Gene3D" id="2.60.40.3650">
    <property type="match status" value="1"/>
</dbReference>
<dbReference type="InterPro" id="IPR007963">
    <property type="entry name" value="Peptidase_M61_catalytic"/>
</dbReference>
<dbReference type="InterPro" id="IPR036034">
    <property type="entry name" value="PDZ_sf"/>
</dbReference>
<organism evidence="2 3">
    <name type="scientific">Larkinella terrae</name>
    <dbReference type="NCBI Taxonomy" id="2025311"/>
    <lineage>
        <taxon>Bacteria</taxon>
        <taxon>Pseudomonadati</taxon>
        <taxon>Bacteroidota</taxon>
        <taxon>Cytophagia</taxon>
        <taxon>Cytophagales</taxon>
        <taxon>Spirosomataceae</taxon>
        <taxon>Larkinella</taxon>
    </lineage>
</organism>
<feature type="domain" description="PDZ" evidence="1">
    <location>
        <begin position="498"/>
        <end position="576"/>
    </location>
</feature>
<dbReference type="InterPro" id="IPR040756">
    <property type="entry name" value="Peptidase_M61_N"/>
</dbReference>
<dbReference type="Gene3D" id="2.30.42.10">
    <property type="match status" value="1"/>
</dbReference>
<dbReference type="InterPro" id="IPR024191">
    <property type="entry name" value="Peptidase_M61"/>
</dbReference>
<proteinExistence type="predicted"/>
<evidence type="ECO:0000259" key="1">
    <source>
        <dbReference type="PROSITE" id="PS50106"/>
    </source>
</evidence>
<dbReference type="EMBL" id="WJXZ01000012">
    <property type="protein sequence ID" value="MRS63359.1"/>
    <property type="molecule type" value="Genomic_DNA"/>
</dbReference>
<evidence type="ECO:0000313" key="2">
    <source>
        <dbReference type="EMBL" id="MRS63359.1"/>
    </source>
</evidence>
<dbReference type="PROSITE" id="PS50106">
    <property type="entry name" value="PDZ"/>
    <property type="match status" value="1"/>
</dbReference>
<dbReference type="SUPFAM" id="SSF55486">
    <property type="entry name" value="Metalloproteases ('zincins'), catalytic domain"/>
    <property type="match status" value="1"/>
</dbReference>
<dbReference type="Pfam" id="PF17899">
    <property type="entry name" value="Peptidase_M61_N"/>
    <property type="match status" value="1"/>
</dbReference>
<dbReference type="SUPFAM" id="SSF50156">
    <property type="entry name" value="PDZ domain-like"/>
    <property type="match status" value="1"/>
</dbReference>
<dbReference type="Pfam" id="PF05299">
    <property type="entry name" value="Peptidase_M61"/>
    <property type="match status" value="1"/>
</dbReference>
<gene>
    <name evidence="2" type="ORF">GJJ30_18805</name>
</gene>
<dbReference type="SMART" id="SM00228">
    <property type="entry name" value="PDZ"/>
    <property type="match status" value="1"/>
</dbReference>
<accession>A0A7K0ENJ0</accession>
<name>A0A7K0ENJ0_9BACT</name>
<reference evidence="2 3" key="1">
    <citation type="journal article" date="2018" name="Antonie Van Leeuwenhoek">
        <title>Larkinella terrae sp. nov., isolated from soil on Jeju Island, South Korea.</title>
        <authorList>
            <person name="Ten L.N."/>
            <person name="Jeon J."/>
            <person name="Park S.J."/>
            <person name="Park S."/>
            <person name="Lee S.Y."/>
            <person name="Kim M.K."/>
            <person name="Jung H.Y."/>
        </authorList>
    </citation>
    <scope>NUCLEOTIDE SEQUENCE [LARGE SCALE GENOMIC DNA]</scope>
    <source>
        <strain evidence="2 3">KCTC 52001</strain>
    </source>
</reference>
<protein>
    <submittedName>
        <fullName evidence="2">PDZ domain-containing protein</fullName>
    </submittedName>
</protein>
<dbReference type="Proteomes" id="UP000441754">
    <property type="component" value="Unassembled WGS sequence"/>
</dbReference>
<dbReference type="Gene3D" id="1.10.390.10">
    <property type="entry name" value="Neutral Protease Domain 2"/>
    <property type="match status" value="1"/>
</dbReference>
<sequence>METFALLFSPNSLVSRQRQKLRLLAVFLFTISSAFGQKPGGKLAYTVSMEDPASQLYHVSFRCEGGRGDTLTVKMPVWTPGYYQLMNYAKSVENFQATDDTGKPLQWEKTANSRWKIHQKQGQPIRLIYDVRATRNFVAGNFLDENHGYISPAGVFMHPEGQLNQPVTVTLKPHSSWGHLIATGLDSVAGKPHTFVAPNYDILYDSPILLGNLEQLPSFEVKGIPHYFIGYKLGNFDRQQFVADLKKIVEGSVAVIGDIPYKHYTFIAIGPGGGGIEHLNSTSISFSGEQLHSRAGKNRLYNFLAHEYFHHYNVKRIRPVELGPFNYDQQNRTRMLWVSEGFTVYYPYLILKKAGLMSEEEVFSALQQNIASYENKPGHLFQSATQASFATWEDGPFGRSGDEAYKTISYYSKGPVLGAMLDFKIRHETRNKKSLDDVMRALYLTYYQKLKRGFSEKEFWAECEKIAGTKLPELIDYAATTKEIDYPKYFAYAGLAIDAALKELPGAFLGISFDIQNDSLVVMEAEWNSPAWKAGLRKGTVLLAIDGQKATAQALGAMRKDKKPGDSVNLTVSQNNQSKDVTAVLGKQSERRFDIKRLPKPNPLQAAILQAWL</sequence>
<comment type="caution">
    <text evidence="2">The sequence shown here is derived from an EMBL/GenBank/DDBJ whole genome shotgun (WGS) entry which is preliminary data.</text>
</comment>
<dbReference type="InterPro" id="IPR001478">
    <property type="entry name" value="PDZ"/>
</dbReference>
<dbReference type="AlphaFoldDB" id="A0A7K0ENJ0"/>
<evidence type="ECO:0000313" key="3">
    <source>
        <dbReference type="Proteomes" id="UP000441754"/>
    </source>
</evidence>
<dbReference type="Pfam" id="PF13180">
    <property type="entry name" value="PDZ_2"/>
    <property type="match status" value="1"/>
</dbReference>
<dbReference type="PIRSF" id="PIRSF016493">
    <property type="entry name" value="Glycyl_aminpptds"/>
    <property type="match status" value="1"/>
</dbReference>
<dbReference type="InterPro" id="IPR027268">
    <property type="entry name" value="Peptidase_M4/M1_CTD_sf"/>
</dbReference>